<feature type="transmembrane region" description="Helical" evidence="1">
    <location>
        <begin position="6"/>
        <end position="24"/>
    </location>
</feature>
<name>A0A2P2IST7_RHIMU</name>
<keyword evidence="1" id="KW-0812">Transmembrane</keyword>
<dbReference type="AlphaFoldDB" id="A0A2P2IST7"/>
<evidence type="ECO:0000256" key="1">
    <source>
        <dbReference type="SAM" id="Phobius"/>
    </source>
</evidence>
<proteinExistence type="predicted"/>
<organism evidence="2">
    <name type="scientific">Rhizophora mucronata</name>
    <name type="common">Asiatic mangrove</name>
    <dbReference type="NCBI Taxonomy" id="61149"/>
    <lineage>
        <taxon>Eukaryota</taxon>
        <taxon>Viridiplantae</taxon>
        <taxon>Streptophyta</taxon>
        <taxon>Embryophyta</taxon>
        <taxon>Tracheophyta</taxon>
        <taxon>Spermatophyta</taxon>
        <taxon>Magnoliopsida</taxon>
        <taxon>eudicotyledons</taxon>
        <taxon>Gunneridae</taxon>
        <taxon>Pentapetalae</taxon>
        <taxon>rosids</taxon>
        <taxon>fabids</taxon>
        <taxon>Malpighiales</taxon>
        <taxon>Rhizophoraceae</taxon>
        <taxon>Rhizophora</taxon>
    </lineage>
</organism>
<reference evidence="2" key="1">
    <citation type="submission" date="2018-02" db="EMBL/GenBank/DDBJ databases">
        <title>Rhizophora mucronata_Transcriptome.</title>
        <authorList>
            <person name="Meera S.P."/>
            <person name="Sreeshan A."/>
            <person name="Augustine A."/>
        </authorList>
    </citation>
    <scope>NUCLEOTIDE SEQUENCE</scope>
    <source>
        <tissue evidence="2">Leaf</tissue>
    </source>
</reference>
<sequence>MTDDGGQIQIAHVIITLPLMTYWWM</sequence>
<keyword evidence="1" id="KW-0472">Membrane</keyword>
<evidence type="ECO:0000313" key="2">
    <source>
        <dbReference type="EMBL" id="MBW84291.1"/>
    </source>
</evidence>
<protein>
    <submittedName>
        <fullName evidence="2">Uncharacterized protein</fullName>
    </submittedName>
</protein>
<accession>A0A2P2IST7</accession>
<keyword evidence="1" id="KW-1133">Transmembrane helix</keyword>
<dbReference type="EMBL" id="GGEC01003808">
    <property type="protein sequence ID" value="MBW84291.1"/>
    <property type="molecule type" value="Transcribed_RNA"/>
</dbReference>